<dbReference type="AlphaFoldDB" id="A0A3N0CQ42"/>
<keyword evidence="3" id="KW-1185">Reference proteome</keyword>
<name>A0A3N0CQ42_9ACTN</name>
<keyword evidence="1" id="KW-1133">Transmembrane helix</keyword>
<keyword evidence="1" id="KW-0812">Transmembrane</keyword>
<keyword evidence="1" id="KW-0472">Membrane</keyword>
<comment type="caution">
    <text evidence="2">The sequence shown here is derived from an EMBL/GenBank/DDBJ whole genome shotgun (WGS) entry which is preliminary data.</text>
</comment>
<dbReference type="EMBL" id="RJSE01000003">
    <property type="protein sequence ID" value="RNL65490.1"/>
    <property type="molecule type" value="Genomic_DNA"/>
</dbReference>
<feature type="transmembrane region" description="Helical" evidence="1">
    <location>
        <begin position="7"/>
        <end position="25"/>
    </location>
</feature>
<evidence type="ECO:0000313" key="2">
    <source>
        <dbReference type="EMBL" id="RNL65490.1"/>
    </source>
</evidence>
<organism evidence="2 3">
    <name type="scientific">Nocardioides marmoriginsengisoli</name>
    <dbReference type="NCBI Taxonomy" id="661483"/>
    <lineage>
        <taxon>Bacteria</taxon>
        <taxon>Bacillati</taxon>
        <taxon>Actinomycetota</taxon>
        <taxon>Actinomycetes</taxon>
        <taxon>Propionibacteriales</taxon>
        <taxon>Nocardioidaceae</taxon>
        <taxon>Nocardioides</taxon>
    </lineage>
</organism>
<protein>
    <submittedName>
        <fullName evidence="2">YggT family protein</fullName>
    </submittedName>
</protein>
<dbReference type="Proteomes" id="UP000267128">
    <property type="component" value="Unassembled WGS sequence"/>
</dbReference>
<evidence type="ECO:0000313" key="3">
    <source>
        <dbReference type="Proteomes" id="UP000267128"/>
    </source>
</evidence>
<dbReference type="InterPro" id="IPR003425">
    <property type="entry name" value="CCB3/YggT"/>
</dbReference>
<accession>A0A3N0CQ42</accession>
<proteinExistence type="predicted"/>
<dbReference type="GO" id="GO:0016020">
    <property type="term" value="C:membrane"/>
    <property type="evidence" value="ECO:0007669"/>
    <property type="project" value="InterPro"/>
</dbReference>
<gene>
    <name evidence="2" type="ORF">EFK50_03175</name>
</gene>
<dbReference type="OrthoDB" id="3216131at2"/>
<sequence>MDLALKIFIGFLLVRLVVDWIQVFARSWSPHGPVLVVLEAVYSVTDPPIQAFRKVFKPLRIGGVALDFSFLAVMLICFLLLNVNGALWP</sequence>
<reference evidence="2 3" key="1">
    <citation type="submission" date="2018-11" db="EMBL/GenBank/DDBJ databases">
        <authorList>
            <person name="Li F."/>
        </authorList>
    </citation>
    <scope>NUCLEOTIDE SEQUENCE [LARGE SCALE GENOMIC DNA]</scope>
    <source>
        <strain evidence="2 3">Gsoil 097</strain>
    </source>
</reference>
<feature type="transmembrane region" description="Helical" evidence="1">
    <location>
        <begin position="61"/>
        <end position="81"/>
    </location>
</feature>
<dbReference type="Pfam" id="PF02325">
    <property type="entry name" value="CCB3_YggT"/>
    <property type="match status" value="1"/>
</dbReference>
<evidence type="ECO:0000256" key="1">
    <source>
        <dbReference type="SAM" id="Phobius"/>
    </source>
</evidence>